<evidence type="ECO:0000256" key="6">
    <source>
        <dbReference type="ARBA" id="ARBA00022840"/>
    </source>
</evidence>
<comment type="function">
    <text evidence="10">RNA helicase.</text>
</comment>
<gene>
    <name evidence="15" type="ORF">QBC37DRAFT_302679</name>
</gene>
<dbReference type="PROSITE" id="PS00039">
    <property type="entry name" value="DEAD_ATP_HELICASE"/>
    <property type="match status" value="1"/>
</dbReference>
<dbReference type="AlphaFoldDB" id="A0AAN7BDZ3"/>
<dbReference type="Pfam" id="PF00270">
    <property type="entry name" value="DEAD"/>
    <property type="match status" value="1"/>
</dbReference>
<evidence type="ECO:0000256" key="1">
    <source>
        <dbReference type="ARBA" id="ARBA00004604"/>
    </source>
</evidence>
<protein>
    <recommendedName>
        <fullName evidence="10">ATP-dependent RNA helicase</fullName>
        <ecNumber evidence="10">3.6.4.13</ecNumber>
    </recommendedName>
</protein>
<feature type="compositionally biased region" description="Acidic residues" evidence="11">
    <location>
        <begin position="84"/>
        <end position="96"/>
    </location>
</feature>
<evidence type="ECO:0000259" key="14">
    <source>
        <dbReference type="PROSITE" id="PS51195"/>
    </source>
</evidence>
<name>A0AAN7BDZ3_9PEZI</name>
<keyword evidence="3 9" id="KW-0547">Nucleotide-binding</keyword>
<dbReference type="PROSITE" id="PS51192">
    <property type="entry name" value="HELICASE_ATP_BIND_1"/>
    <property type="match status" value="1"/>
</dbReference>
<reference evidence="15" key="1">
    <citation type="journal article" date="2023" name="Mol. Phylogenet. Evol.">
        <title>Genome-scale phylogeny and comparative genomics of the fungal order Sordariales.</title>
        <authorList>
            <person name="Hensen N."/>
            <person name="Bonometti L."/>
            <person name="Westerberg I."/>
            <person name="Brannstrom I.O."/>
            <person name="Guillou S."/>
            <person name="Cros-Aarteil S."/>
            <person name="Calhoun S."/>
            <person name="Haridas S."/>
            <person name="Kuo A."/>
            <person name="Mondo S."/>
            <person name="Pangilinan J."/>
            <person name="Riley R."/>
            <person name="LaButti K."/>
            <person name="Andreopoulos B."/>
            <person name="Lipzen A."/>
            <person name="Chen C."/>
            <person name="Yan M."/>
            <person name="Daum C."/>
            <person name="Ng V."/>
            <person name="Clum A."/>
            <person name="Steindorff A."/>
            <person name="Ohm R.A."/>
            <person name="Martin F."/>
            <person name="Silar P."/>
            <person name="Natvig D.O."/>
            <person name="Lalanne C."/>
            <person name="Gautier V."/>
            <person name="Ament-Velasquez S.L."/>
            <person name="Kruys A."/>
            <person name="Hutchinson M.I."/>
            <person name="Powell A.J."/>
            <person name="Barry K."/>
            <person name="Miller A.N."/>
            <person name="Grigoriev I.V."/>
            <person name="Debuchy R."/>
            <person name="Gladieux P."/>
            <person name="Hiltunen Thoren M."/>
            <person name="Johannesson H."/>
        </authorList>
    </citation>
    <scope>NUCLEOTIDE SEQUENCE</scope>
    <source>
        <strain evidence="15">PSN293</strain>
    </source>
</reference>
<dbReference type="Proteomes" id="UP001301769">
    <property type="component" value="Unassembled WGS sequence"/>
</dbReference>
<reference evidence="15" key="2">
    <citation type="submission" date="2023-05" db="EMBL/GenBank/DDBJ databases">
        <authorList>
            <consortium name="Lawrence Berkeley National Laboratory"/>
            <person name="Steindorff A."/>
            <person name="Hensen N."/>
            <person name="Bonometti L."/>
            <person name="Westerberg I."/>
            <person name="Brannstrom I.O."/>
            <person name="Guillou S."/>
            <person name="Cros-Aarteil S."/>
            <person name="Calhoun S."/>
            <person name="Haridas S."/>
            <person name="Kuo A."/>
            <person name="Mondo S."/>
            <person name="Pangilinan J."/>
            <person name="Riley R."/>
            <person name="Labutti K."/>
            <person name="Andreopoulos B."/>
            <person name="Lipzen A."/>
            <person name="Chen C."/>
            <person name="Yanf M."/>
            <person name="Daum C."/>
            <person name="Ng V."/>
            <person name="Clum A."/>
            <person name="Ohm R."/>
            <person name="Martin F."/>
            <person name="Silar P."/>
            <person name="Natvig D."/>
            <person name="Lalanne C."/>
            <person name="Gautier V."/>
            <person name="Ament-Velasquez S.L."/>
            <person name="Kruys A."/>
            <person name="Hutchinson M.I."/>
            <person name="Powell A.J."/>
            <person name="Barry K."/>
            <person name="Miller A.N."/>
            <person name="Grigoriev I.V."/>
            <person name="Debuchy R."/>
            <person name="Gladieux P."/>
            <person name="Thoren M.H."/>
            <person name="Johannesson H."/>
        </authorList>
    </citation>
    <scope>NUCLEOTIDE SEQUENCE</scope>
    <source>
        <strain evidence="15">PSN293</strain>
    </source>
</reference>
<dbReference type="SMART" id="SM00490">
    <property type="entry name" value="HELICc"/>
    <property type="match status" value="1"/>
</dbReference>
<evidence type="ECO:0000256" key="10">
    <source>
        <dbReference type="RuleBase" id="RU365068"/>
    </source>
</evidence>
<evidence type="ECO:0000259" key="13">
    <source>
        <dbReference type="PROSITE" id="PS51194"/>
    </source>
</evidence>
<sequence length="778" mass="85913">MPMDKKRKLSKSAAVQTKRRKTQPVQKKQASIDALRWKAVEVPEGFDDYEGFFGLEEIEGVDVVKDENGVRFLAPVKAVKESAGEDEFQGFGDEPEESGKNKKAEPGVAKEAVKPAVKDSKKGNKKEAKDLKKGSKKESKKEHKKAQQKKAKSEAVEQEDPELETNVFAKLDDLSEPDEDFDLSEWVPLDLSPQLLSSIARLKFSKPTPIQAAAIPEIMNGHDVIGKASTGSGKTLAFGIPIVEAWLAQSTEEPSADKKKSAIALILSPTRELAHQISDHIKALCAGLATSPYVCSITGGLSEVKQQRQLEKADIIIGTPGRLWDIIKSTNTVLHSLRDIRFLVVDEADRLLQDGHFKEAEEILNLLDKGPTTNEEDEEAESEEDEEEAEEARKRQTLVFSATFNKKLQQKLAGKSKFNLMADSESLEYLLQKLNFREERPKFIDTNPVSQMAENLKEGLILCGEMEKDLYLYATILLQPCKRTLVFTNSINTVQRLTPMLQELGLPAIPLHSNMIQKARLRSLERFKAAETPNKDNNKFVTFSTSAILVATDVAARGLDIPNVDMVIHYHVPRSADDYVHRSGRTARAANSGVSVLLCGPKEAVPTQRLVAKVHAAAEMKKSSASKKTQNLGAGVVQSIDIDRRIVSRLRDRVSLAKKITDAQLAKQKVTKEDNWMKEAAEELGVEYDSDEMEKAGTWSGRGRGRKEKEKKIATEVTKGEMAALRAQLRELLSKRVNVGVSERYLTGGAGGVDLDALLRGENVGGFLGQVDGLGLDD</sequence>
<dbReference type="InterPro" id="IPR027417">
    <property type="entry name" value="P-loop_NTPase"/>
</dbReference>
<keyword evidence="7 10" id="KW-0694">RNA-binding</keyword>
<keyword evidence="5 9" id="KW-0347">Helicase</keyword>
<dbReference type="EC" id="3.6.4.13" evidence="10"/>
<dbReference type="InterPro" id="IPR001650">
    <property type="entry name" value="Helicase_C-like"/>
</dbReference>
<dbReference type="GO" id="GO:0003723">
    <property type="term" value="F:RNA binding"/>
    <property type="evidence" value="ECO:0007669"/>
    <property type="project" value="UniProtKB-UniRule"/>
</dbReference>
<dbReference type="InterPro" id="IPR014001">
    <property type="entry name" value="Helicase_ATP-bd"/>
</dbReference>
<feature type="short sequence motif" description="Q motif" evidence="8">
    <location>
        <begin position="184"/>
        <end position="212"/>
    </location>
</feature>
<feature type="domain" description="DEAD-box RNA helicase Q" evidence="14">
    <location>
        <begin position="184"/>
        <end position="212"/>
    </location>
</feature>
<feature type="region of interest" description="Disordered" evidence="11">
    <location>
        <begin position="1"/>
        <end position="32"/>
    </location>
</feature>
<dbReference type="Gene3D" id="3.40.50.300">
    <property type="entry name" value="P-loop containing nucleotide triphosphate hydrolases"/>
    <property type="match status" value="2"/>
</dbReference>
<evidence type="ECO:0000313" key="15">
    <source>
        <dbReference type="EMBL" id="KAK4219862.1"/>
    </source>
</evidence>
<evidence type="ECO:0000256" key="4">
    <source>
        <dbReference type="ARBA" id="ARBA00022801"/>
    </source>
</evidence>
<keyword evidence="16" id="KW-1185">Reference proteome</keyword>
<keyword evidence="2" id="KW-0698">rRNA processing</keyword>
<evidence type="ECO:0000256" key="5">
    <source>
        <dbReference type="ARBA" id="ARBA00022806"/>
    </source>
</evidence>
<comment type="similarity">
    <text evidence="9">Belongs to the DEAD box helicase family.</text>
</comment>
<evidence type="ECO:0000256" key="7">
    <source>
        <dbReference type="ARBA" id="ARBA00022884"/>
    </source>
</evidence>
<feature type="domain" description="Helicase ATP-binding" evidence="12">
    <location>
        <begin position="215"/>
        <end position="422"/>
    </location>
</feature>
<dbReference type="PANTHER" id="PTHR24031">
    <property type="entry name" value="RNA HELICASE"/>
    <property type="match status" value="1"/>
</dbReference>
<dbReference type="PROSITE" id="PS51194">
    <property type="entry name" value="HELICASE_CTER"/>
    <property type="match status" value="1"/>
</dbReference>
<evidence type="ECO:0000256" key="9">
    <source>
        <dbReference type="RuleBase" id="RU000492"/>
    </source>
</evidence>
<dbReference type="InterPro" id="IPR014014">
    <property type="entry name" value="RNA_helicase_DEAD_Q_motif"/>
</dbReference>
<dbReference type="EMBL" id="MU858046">
    <property type="protein sequence ID" value="KAK4219862.1"/>
    <property type="molecule type" value="Genomic_DNA"/>
</dbReference>
<dbReference type="GO" id="GO:0005730">
    <property type="term" value="C:nucleolus"/>
    <property type="evidence" value="ECO:0007669"/>
    <property type="project" value="UniProtKB-SubCell"/>
</dbReference>
<dbReference type="GO" id="GO:0006364">
    <property type="term" value="P:rRNA processing"/>
    <property type="evidence" value="ECO:0007669"/>
    <property type="project" value="UniProtKB-KW"/>
</dbReference>
<keyword evidence="4 9" id="KW-0378">Hydrolase</keyword>
<dbReference type="GO" id="GO:0003724">
    <property type="term" value="F:RNA helicase activity"/>
    <property type="evidence" value="ECO:0007669"/>
    <property type="project" value="UniProtKB-EC"/>
</dbReference>
<dbReference type="InterPro" id="IPR000629">
    <property type="entry name" value="RNA-helicase_DEAD-box_CS"/>
</dbReference>
<dbReference type="PROSITE" id="PS51195">
    <property type="entry name" value="Q_MOTIF"/>
    <property type="match status" value="1"/>
</dbReference>
<evidence type="ECO:0000256" key="11">
    <source>
        <dbReference type="SAM" id="MobiDB-lite"/>
    </source>
</evidence>
<accession>A0AAN7BDZ3</accession>
<dbReference type="CDD" id="cd18787">
    <property type="entry name" value="SF2_C_DEAD"/>
    <property type="match status" value="1"/>
</dbReference>
<feature type="domain" description="Helicase C-terminal" evidence="13">
    <location>
        <begin position="455"/>
        <end position="633"/>
    </location>
</feature>
<dbReference type="GO" id="GO:0005524">
    <property type="term" value="F:ATP binding"/>
    <property type="evidence" value="ECO:0007669"/>
    <property type="project" value="UniProtKB-UniRule"/>
</dbReference>
<comment type="caution">
    <text evidence="15">The sequence shown here is derived from an EMBL/GenBank/DDBJ whole genome shotgun (WGS) entry which is preliminary data.</text>
</comment>
<dbReference type="InterPro" id="IPR011545">
    <property type="entry name" value="DEAD/DEAH_box_helicase_dom"/>
</dbReference>
<feature type="region of interest" description="Disordered" evidence="11">
    <location>
        <begin position="365"/>
        <end position="392"/>
    </location>
</feature>
<feature type="compositionally biased region" description="Acidic residues" evidence="11">
    <location>
        <begin position="374"/>
        <end position="390"/>
    </location>
</feature>
<keyword evidence="6 9" id="KW-0067">ATP-binding</keyword>
<evidence type="ECO:0000256" key="3">
    <source>
        <dbReference type="ARBA" id="ARBA00022741"/>
    </source>
</evidence>
<dbReference type="GO" id="GO:0016787">
    <property type="term" value="F:hydrolase activity"/>
    <property type="evidence" value="ECO:0007669"/>
    <property type="project" value="UniProtKB-KW"/>
</dbReference>
<proteinExistence type="inferred from homology"/>
<comment type="catalytic activity">
    <reaction evidence="10">
        <text>ATP + H2O = ADP + phosphate + H(+)</text>
        <dbReference type="Rhea" id="RHEA:13065"/>
        <dbReference type="ChEBI" id="CHEBI:15377"/>
        <dbReference type="ChEBI" id="CHEBI:15378"/>
        <dbReference type="ChEBI" id="CHEBI:30616"/>
        <dbReference type="ChEBI" id="CHEBI:43474"/>
        <dbReference type="ChEBI" id="CHEBI:456216"/>
        <dbReference type="EC" id="3.6.4.13"/>
    </reaction>
</comment>
<evidence type="ECO:0000313" key="16">
    <source>
        <dbReference type="Proteomes" id="UP001301769"/>
    </source>
</evidence>
<feature type="compositionally biased region" description="Basic and acidic residues" evidence="11">
    <location>
        <begin position="111"/>
        <end position="141"/>
    </location>
</feature>
<feature type="compositionally biased region" description="Basic residues" evidence="11">
    <location>
        <begin position="1"/>
        <end position="10"/>
    </location>
</feature>
<dbReference type="SMART" id="SM00487">
    <property type="entry name" value="DEXDc"/>
    <property type="match status" value="1"/>
</dbReference>
<feature type="region of interest" description="Disordered" evidence="11">
    <location>
        <begin position="81"/>
        <end position="164"/>
    </location>
</feature>
<evidence type="ECO:0000259" key="12">
    <source>
        <dbReference type="PROSITE" id="PS51192"/>
    </source>
</evidence>
<dbReference type="Pfam" id="PF00271">
    <property type="entry name" value="Helicase_C"/>
    <property type="match status" value="1"/>
</dbReference>
<dbReference type="CDD" id="cd17946">
    <property type="entry name" value="DEADc_DDX24"/>
    <property type="match status" value="1"/>
</dbReference>
<comment type="subcellular location">
    <subcellularLocation>
        <location evidence="1">Nucleus</location>
        <location evidence="1">Nucleolus</location>
    </subcellularLocation>
</comment>
<organism evidence="15 16">
    <name type="scientific">Rhypophila decipiens</name>
    <dbReference type="NCBI Taxonomy" id="261697"/>
    <lineage>
        <taxon>Eukaryota</taxon>
        <taxon>Fungi</taxon>
        <taxon>Dikarya</taxon>
        <taxon>Ascomycota</taxon>
        <taxon>Pezizomycotina</taxon>
        <taxon>Sordariomycetes</taxon>
        <taxon>Sordariomycetidae</taxon>
        <taxon>Sordariales</taxon>
        <taxon>Naviculisporaceae</taxon>
        <taxon>Rhypophila</taxon>
    </lineage>
</organism>
<dbReference type="SUPFAM" id="SSF52540">
    <property type="entry name" value="P-loop containing nucleoside triphosphate hydrolases"/>
    <property type="match status" value="1"/>
</dbReference>
<evidence type="ECO:0000256" key="2">
    <source>
        <dbReference type="ARBA" id="ARBA00022552"/>
    </source>
</evidence>
<evidence type="ECO:0000256" key="8">
    <source>
        <dbReference type="PROSITE-ProRule" id="PRU00552"/>
    </source>
</evidence>
<comment type="domain">
    <text evidence="10">The Q motif is unique to and characteristic of the DEAD box family of RNA helicases and controls ATP binding and hydrolysis.</text>
</comment>